<sequence length="181" mass="20180">MTPGGGGAHHRAYSFLGSWVIDAPHSRPQARRCGLGSGHRGSRPPELAMGTVEMAELKFIEKVAERAGVPEDQAASLTEATLRTLAERLTAGEADDLPAHLPDQFRAWLIKFQEPAPDFPLDEFVRRVTERADVDRDVAERGIVAVMDCTHDAVMNEEFDDIISQLPHEFEELLRPAMRRR</sequence>
<proteinExistence type="predicted"/>
<evidence type="ECO:0008006" key="3">
    <source>
        <dbReference type="Google" id="ProtNLM"/>
    </source>
</evidence>
<organism evidence="1 2">
    <name type="scientific">Planosporangium flavigriseum</name>
    <dbReference type="NCBI Taxonomy" id="373681"/>
    <lineage>
        <taxon>Bacteria</taxon>
        <taxon>Bacillati</taxon>
        <taxon>Actinomycetota</taxon>
        <taxon>Actinomycetes</taxon>
        <taxon>Micromonosporales</taxon>
        <taxon>Micromonosporaceae</taxon>
        <taxon>Planosporangium</taxon>
    </lineage>
</organism>
<gene>
    <name evidence="1" type="ORF">Pfl04_40080</name>
</gene>
<comment type="caution">
    <text evidence="1">The sequence shown here is derived from an EMBL/GenBank/DDBJ whole genome shotgun (WGS) entry which is preliminary data.</text>
</comment>
<name>A0A8J3PNQ9_9ACTN</name>
<protein>
    <recommendedName>
        <fullName evidence="3">DUF2267 domain-containing protein</fullName>
    </recommendedName>
</protein>
<dbReference type="EMBL" id="BONU01000034">
    <property type="protein sequence ID" value="GIG75604.1"/>
    <property type="molecule type" value="Genomic_DNA"/>
</dbReference>
<dbReference type="Proteomes" id="UP000653674">
    <property type="component" value="Unassembled WGS sequence"/>
</dbReference>
<evidence type="ECO:0000313" key="2">
    <source>
        <dbReference type="Proteomes" id="UP000653674"/>
    </source>
</evidence>
<dbReference type="Gene3D" id="1.10.490.110">
    <property type="entry name" value="Uncharacterized conserved protein DUF2267"/>
    <property type="match status" value="1"/>
</dbReference>
<accession>A0A8J3PNQ9</accession>
<keyword evidence="2" id="KW-1185">Reference proteome</keyword>
<dbReference type="Pfam" id="PF10025">
    <property type="entry name" value="DUF2267"/>
    <property type="match status" value="1"/>
</dbReference>
<evidence type="ECO:0000313" key="1">
    <source>
        <dbReference type="EMBL" id="GIG75604.1"/>
    </source>
</evidence>
<reference evidence="1" key="1">
    <citation type="submission" date="2021-01" db="EMBL/GenBank/DDBJ databases">
        <title>Whole genome shotgun sequence of Planosporangium flavigriseum NBRC 105377.</title>
        <authorList>
            <person name="Komaki H."/>
            <person name="Tamura T."/>
        </authorList>
    </citation>
    <scope>NUCLEOTIDE SEQUENCE</scope>
    <source>
        <strain evidence="1">NBRC 105377</strain>
    </source>
</reference>
<dbReference type="InterPro" id="IPR018727">
    <property type="entry name" value="DUF2267"/>
</dbReference>
<dbReference type="InterPro" id="IPR038282">
    <property type="entry name" value="DUF2267_sf"/>
</dbReference>
<dbReference type="AlphaFoldDB" id="A0A8J3PNQ9"/>